<keyword evidence="7" id="KW-0648">Protein biosynthesis</keyword>
<dbReference type="EMBL" id="PXOA01000581">
    <property type="protein sequence ID" value="RFU74032.1"/>
    <property type="molecule type" value="Genomic_DNA"/>
</dbReference>
<name>A0A395ND43_TRIAR</name>
<evidence type="ECO:0000256" key="1">
    <source>
        <dbReference type="ARBA" id="ARBA00004123"/>
    </source>
</evidence>
<evidence type="ECO:0000313" key="7">
    <source>
        <dbReference type="EMBL" id="RFU74032.1"/>
    </source>
</evidence>
<protein>
    <submittedName>
        <fullName evidence="7">Transcription initiation factor iif</fullName>
    </submittedName>
</protein>
<dbReference type="CDD" id="cd07980">
    <property type="entry name" value="TFIIF_beta"/>
    <property type="match status" value="1"/>
</dbReference>
<reference evidence="7 8" key="1">
    <citation type="journal article" date="2018" name="PLoS Pathog.">
        <title>Evolution of structural diversity of trichothecenes, a family of toxins produced by plant pathogenic and entomopathogenic fungi.</title>
        <authorList>
            <person name="Proctor R.H."/>
            <person name="McCormick S.P."/>
            <person name="Kim H.S."/>
            <person name="Cardoza R.E."/>
            <person name="Stanley A.M."/>
            <person name="Lindo L."/>
            <person name="Kelly A."/>
            <person name="Brown D.W."/>
            <person name="Lee T."/>
            <person name="Vaughan M.M."/>
            <person name="Alexander N.J."/>
            <person name="Busman M."/>
            <person name="Gutierrez S."/>
        </authorList>
    </citation>
    <scope>NUCLEOTIDE SEQUENCE [LARGE SCALE GENOMIC DNA]</scope>
    <source>
        <strain evidence="7 8">IBT 40837</strain>
    </source>
</reference>
<dbReference type="InterPro" id="IPR040504">
    <property type="entry name" value="TFIIF_beta_N"/>
</dbReference>
<evidence type="ECO:0000256" key="4">
    <source>
        <dbReference type="ARBA" id="ARBA00023163"/>
    </source>
</evidence>
<sequence>MADSGFIKSEFIKPEPAASPMAIDEDDLFEDAGDLDFYDKSTPGNTFETLYLARVPKYMWDAWIKLTEKLGDDDEIQIGTLRTWNEPQMDTMPDGSPRELTKLRMLLTPNTPEHQLLPREYDLEILDQDVNNSFIFSEEDLPGFKTKNKARADAASAGIPLALLRQRGNGNSEKPTYDRRSRYQPYYRKAIPSTFYS</sequence>
<dbReference type="Proteomes" id="UP000266272">
    <property type="component" value="Unassembled WGS sequence"/>
</dbReference>
<accession>A0A395ND43</accession>
<dbReference type="SUPFAM" id="SSF50916">
    <property type="entry name" value="Rap30/74 interaction domains"/>
    <property type="match status" value="1"/>
</dbReference>
<dbReference type="GO" id="GO:0003677">
    <property type="term" value="F:DNA binding"/>
    <property type="evidence" value="ECO:0007669"/>
    <property type="project" value="UniProtKB-KW"/>
</dbReference>
<dbReference type="Pfam" id="PF17683">
    <property type="entry name" value="TFIIF_beta_N"/>
    <property type="match status" value="1"/>
</dbReference>
<dbReference type="GO" id="GO:0006367">
    <property type="term" value="P:transcription initiation at RNA polymerase II promoter"/>
    <property type="evidence" value="ECO:0007669"/>
    <property type="project" value="InterPro"/>
</dbReference>
<keyword evidence="2" id="KW-0805">Transcription regulation</keyword>
<dbReference type="AlphaFoldDB" id="A0A395ND43"/>
<feature type="domain" description="TFIIF beta subunit N-terminal" evidence="6">
    <location>
        <begin position="49"/>
        <end position="193"/>
    </location>
</feature>
<evidence type="ECO:0000256" key="3">
    <source>
        <dbReference type="ARBA" id="ARBA00023125"/>
    </source>
</evidence>
<keyword evidence="8" id="KW-1185">Reference proteome</keyword>
<evidence type="ECO:0000256" key="5">
    <source>
        <dbReference type="ARBA" id="ARBA00023242"/>
    </source>
</evidence>
<comment type="subcellular location">
    <subcellularLocation>
        <location evidence="1">Nucleus</location>
    </subcellularLocation>
</comment>
<proteinExistence type="predicted"/>
<keyword evidence="7" id="KW-0396">Initiation factor</keyword>
<keyword evidence="3" id="KW-0238">DNA-binding</keyword>
<dbReference type="InterPro" id="IPR011039">
    <property type="entry name" value="TFIIF_interaction"/>
</dbReference>
<dbReference type="GO" id="GO:0005634">
    <property type="term" value="C:nucleus"/>
    <property type="evidence" value="ECO:0007669"/>
    <property type="project" value="UniProtKB-SubCell"/>
</dbReference>
<organism evidence="7 8">
    <name type="scientific">Trichoderma arundinaceum</name>
    <dbReference type="NCBI Taxonomy" id="490622"/>
    <lineage>
        <taxon>Eukaryota</taxon>
        <taxon>Fungi</taxon>
        <taxon>Dikarya</taxon>
        <taxon>Ascomycota</taxon>
        <taxon>Pezizomycotina</taxon>
        <taxon>Sordariomycetes</taxon>
        <taxon>Hypocreomycetidae</taxon>
        <taxon>Hypocreales</taxon>
        <taxon>Hypocreaceae</taxon>
        <taxon>Trichoderma</taxon>
    </lineage>
</organism>
<evidence type="ECO:0000313" key="8">
    <source>
        <dbReference type="Proteomes" id="UP000266272"/>
    </source>
</evidence>
<dbReference type="OrthoDB" id="26094at2759"/>
<keyword evidence="5" id="KW-0539">Nucleus</keyword>
<keyword evidence="4" id="KW-0804">Transcription</keyword>
<comment type="caution">
    <text evidence="7">The sequence shown here is derived from an EMBL/GenBank/DDBJ whole genome shotgun (WGS) entry which is preliminary data.</text>
</comment>
<evidence type="ECO:0000259" key="6">
    <source>
        <dbReference type="Pfam" id="PF17683"/>
    </source>
</evidence>
<gene>
    <name evidence="7" type="ORF">TARUN_8225</name>
</gene>
<dbReference type="GO" id="GO:0003743">
    <property type="term" value="F:translation initiation factor activity"/>
    <property type="evidence" value="ECO:0007669"/>
    <property type="project" value="UniProtKB-KW"/>
</dbReference>
<evidence type="ECO:0000256" key="2">
    <source>
        <dbReference type="ARBA" id="ARBA00023015"/>
    </source>
</evidence>
<dbReference type="STRING" id="490622.A0A395ND43"/>